<name>A0A438MQ95_EXOME</name>
<gene>
    <name evidence="2" type="ORF">B0A52_10386</name>
</gene>
<dbReference type="VEuPathDB" id="FungiDB:PV10_08504"/>
<dbReference type="Proteomes" id="UP000288859">
    <property type="component" value="Unassembled WGS sequence"/>
</dbReference>
<evidence type="ECO:0000313" key="2">
    <source>
        <dbReference type="EMBL" id="RVX65751.1"/>
    </source>
</evidence>
<sequence length="552" mass="62893">MSLRNNPSGGILDYIGLSNWRYERLNNGGNSQQARPKKKFLKLGGVTVLASLVLLIMFQPWPENFTMQSTTHESSKEPFPPTEIRSNNLHLLIPASSKNIGLCKTIFSAAALDYPTPRIINWDKEFKDSKMSSGGSHLGKIKGVFDFLQSLGPEFDNDLALMVDGLDVWFQLRPETLIERYHKINERANRRIRQRMGAAPTHVNGIEISQRIILSSQKKCWPSEREDPECYAVPESTLPTHVYGQETDQLDVDPANPYNYVRQKYLNSGFIMGPIKDLRDMFEKAIVYIKFSPSGSDQRVFAKLFGEQEYTREALRAEHMAEFVPGGDLRDEIANPDHKLHRPNTEDGDRFEFGMGLDYFSELGQPTVFCEEDLAWLRYDSTPTELEQIAKAAGFAGESPKVSSLPYDVLHAPAPFAGLNSGDGENFFNKSWTQVPLFTNLWTGVTPVTVHHNAHRDGLKNRIRTMWNETFYFPHLRTILSDKAHSPRRAVAIFDGPHVREEWWSPVTRRGGVEIETGKWPGDFIKWDEICGDQETADQIFRDGKQPWKNPE</sequence>
<dbReference type="PANTHER" id="PTHR36587:SF2">
    <property type="entry name" value="EXPRESSION SITE-ASSOCIATED GENE 3 (ESAG3)-LIKE PROTEIN"/>
    <property type="match status" value="1"/>
</dbReference>
<keyword evidence="1" id="KW-0472">Membrane</keyword>
<proteinExistence type="predicted"/>
<feature type="transmembrane region" description="Helical" evidence="1">
    <location>
        <begin position="40"/>
        <end position="61"/>
    </location>
</feature>
<evidence type="ECO:0000313" key="3">
    <source>
        <dbReference type="Proteomes" id="UP000288859"/>
    </source>
</evidence>
<organism evidence="2 3">
    <name type="scientific">Exophiala mesophila</name>
    <name type="common">Black yeast-like fungus</name>
    <dbReference type="NCBI Taxonomy" id="212818"/>
    <lineage>
        <taxon>Eukaryota</taxon>
        <taxon>Fungi</taxon>
        <taxon>Dikarya</taxon>
        <taxon>Ascomycota</taxon>
        <taxon>Pezizomycotina</taxon>
        <taxon>Eurotiomycetes</taxon>
        <taxon>Chaetothyriomycetidae</taxon>
        <taxon>Chaetothyriales</taxon>
        <taxon>Herpotrichiellaceae</taxon>
        <taxon>Exophiala</taxon>
    </lineage>
</organism>
<dbReference type="PANTHER" id="PTHR36587">
    <property type="entry name" value="EXPRESSION SITE-ASSOCIATED GENE 3 (ESAG3)-LIKE PROTEIN"/>
    <property type="match status" value="1"/>
</dbReference>
<evidence type="ECO:0000256" key="1">
    <source>
        <dbReference type="SAM" id="Phobius"/>
    </source>
</evidence>
<reference evidence="2 3" key="1">
    <citation type="submission" date="2017-03" db="EMBL/GenBank/DDBJ databases">
        <title>Genomes of endolithic fungi from Antarctica.</title>
        <authorList>
            <person name="Coleine C."/>
            <person name="Masonjones S."/>
            <person name="Stajich J.E."/>
        </authorList>
    </citation>
    <scope>NUCLEOTIDE SEQUENCE [LARGE SCALE GENOMIC DNA]</scope>
    <source>
        <strain evidence="2 3">CCFEE 6314</strain>
    </source>
</reference>
<dbReference type="CDD" id="cd22997">
    <property type="entry name" value="GT_LH"/>
    <property type="match status" value="1"/>
</dbReference>
<protein>
    <submittedName>
        <fullName evidence="2">Uncharacterized protein</fullName>
    </submittedName>
</protein>
<dbReference type="EMBL" id="NAJM01000084">
    <property type="protein sequence ID" value="RVX65751.1"/>
    <property type="molecule type" value="Genomic_DNA"/>
</dbReference>
<comment type="caution">
    <text evidence="2">The sequence shown here is derived from an EMBL/GenBank/DDBJ whole genome shotgun (WGS) entry which is preliminary data.</text>
</comment>
<keyword evidence="1" id="KW-1133">Transmembrane helix</keyword>
<keyword evidence="1" id="KW-0812">Transmembrane</keyword>
<accession>A0A438MQ95</accession>
<dbReference type="AlphaFoldDB" id="A0A438MQ95"/>
<dbReference type="OrthoDB" id="422736at2759"/>